<evidence type="ECO:0000313" key="3">
    <source>
        <dbReference type="EMBL" id="CAF1550727.1"/>
    </source>
</evidence>
<dbReference type="Proteomes" id="UP000663828">
    <property type="component" value="Unassembled WGS sequence"/>
</dbReference>
<name>A0A815X0Z3_ADIRI</name>
<dbReference type="AlphaFoldDB" id="A0A815X0Z3"/>
<dbReference type="GO" id="GO:0008270">
    <property type="term" value="F:zinc ion binding"/>
    <property type="evidence" value="ECO:0007669"/>
    <property type="project" value="UniProtKB-KW"/>
</dbReference>
<accession>A0A815X0Z3</accession>
<dbReference type="OrthoDB" id="342730at2759"/>
<dbReference type="Gene3D" id="2.120.10.30">
    <property type="entry name" value="TolB, C-terminal domain"/>
    <property type="match status" value="2"/>
</dbReference>
<dbReference type="EMBL" id="CAJNOJ010001404">
    <property type="protein sequence ID" value="CAF1550727.1"/>
    <property type="molecule type" value="Genomic_DNA"/>
</dbReference>
<feature type="repeat" description="NHL" evidence="2">
    <location>
        <begin position="309"/>
        <end position="340"/>
    </location>
</feature>
<sequence>SVNAEICHNSMPYDRCSTNNACGCLPISGTDNIGVCGSLRTFCSKLVPCGSSQVCSEPDHICVHHSRCNENPVCYPLSMTNQTICPPLAIKTKFLESKDNVETVAGGNDFGSELNQFKYCHGFFIDKNKNMYITDWGNHRILKWKPNEKQGQVIAGGYGEGYEINQLTKPTGVIFDQGSNSLIIFDEGNKRVIQWFNQNKQEILINRICASSLAIDKYGFLYISDAEKNEVRRWKIGEIKGKKGILVAGGHGKGNKLNQFDLIISIFVDDQQSIYAADCLNNRVMKWKKNATEGIVVAGGNGYGNRLNQLNYPTGVAVDRFGRVYVSDNFNHRIMRWDEGKKEGEIIAGGNGSGNASNQLSFPNTLAFDLDGELYVSDWGNYRIQKFSLNSQQTSVFSH</sequence>
<dbReference type="PROSITE" id="PS51125">
    <property type="entry name" value="NHL"/>
    <property type="match status" value="2"/>
</dbReference>
<dbReference type="CDD" id="cd05819">
    <property type="entry name" value="NHL"/>
    <property type="match status" value="1"/>
</dbReference>
<protein>
    <submittedName>
        <fullName evidence="3">Uncharacterized protein</fullName>
    </submittedName>
</protein>
<proteinExistence type="predicted"/>
<feature type="non-terminal residue" evidence="3">
    <location>
        <position position="1"/>
    </location>
</feature>
<dbReference type="PANTHER" id="PTHR24104:SF25">
    <property type="entry name" value="PROTEIN LIN-41"/>
    <property type="match status" value="1"/>
</dbReference>
<dbReference type="InterPro" id="IPR001258">
    <property type="entry name" value="NHL_repeat"/>
</dbReference>
<evidence type="ECO:0000313" key="6">
    <source>
        <dbReference type="Proteomes" id="UP000663852"/>
    </source>
</evidence>
<dbReference type="Pfam" id="PF01436">
    <property type="entry name" value="NHL"/>
    <property type="match status" value="2"/>
</dbReference>
<evidence type="ECO:0000313" key="5">
    <source>
        <dbReference type="Proteomes" id="UP000663828"/>
    </source>
</evidence>
<evidence type="ECO:0000256" key="1">
    <source>
        <dbReference type="ARBA" id="ARBA00022737"/>
    </source>
</evidence>
<dbReference type="InterPro" id="IPR011042">
    <property type="entry name" value="6-blade_b-propeller_TolB-like"/>
</dbReference>
<dbReference type="Proteomes" id="UP000663852">
    <property type="component" value="Unassembled WGS sequence"/>
</dbReference>
<feature type="repeat" description="NHL" evidence="2">
    <location>
        <begin position="359"/>
        <end position="390"/>
    </location>
</feature>
<keyword evidence="5" id="KW-1185">Reference proteome</keyword>
<evidence type="ECO:0000313" key="4">
    <source>
        <dbReference type="EMBL" id="CAF1659980.1"/>
    </source>
</evidence>
<organism evidence="3 6">
    <name type="scientific">Adineta ricciae</name>
    <name type="common">Rotifer</name>
    <dbReference type="NCBI Taxonomy" id="249248"/>
    <lineage>
        <taxon>Eukaryota</taxon>
        <taxon>Metazoa</taxon>
        <taxon>Spiralia</taxon>
        <taxon>Gnathifera</taxon>
        <taxon>Rotifera</taxon>
        <taxon>Eurotatoria</taxon>
        <taxon>Bdelloidea</taxon>
        <taxon>Adinetida</taxon>
        <taxon>Adinetidae</taxon>
        <taxon>Adineta</taxon>
    </lineage>
</organism>
<dbReference type="EMBL" id="CAJNOR010011245">
    <property type="protein sequence ID" value="CAF1659980.1"/>
    <property type="molecule type" value="Genomic_DNA"/>
</dbReference>
<reference evidence="3" key="1">
    <citation type="submission" date="2021-02" db="EMBL/GenBank/DDBJ databases">
        <authorList>
            <person name="Nowell W R."/>
        </authorList>
    </citation>
    <scope>NUCLEOTIDE SEQUENCE</scope>
</reference>
<gene>
    <name evidence="3" type="ORF">EDS130_LOCUS45986</name>
    <name evidence="4" type="ORF">XAT740_LOCUS56664</name>
</gene>
<comment type="caution">
    <text evidence="3">The sequence shown here is derived from an EMBL/GenBank/DDBJ whole genome shotgun (WGS) entry which is preliminary data.</text>
</comment>
<dbReference type="PANTHER" id="PTHR24104">
    <property type="entry name" value="E3 UBIQUITIN-PROTEIN LIGASE NHLRC1-RELATED"/>
    <property type="match status" value="1"/>
</dbReference>
<keyword evidence="1" id="KW-0677">Repeat</keyword>
<dbReference type="SUPFAM" id="SSF75011">
    <property type="entry name" value="3-carboxy-cis,cis-mucoante lactonizing enzyme"/>
    <property type="match status" value="1"/>
</dbReference>
<dbReference type="InterPro" id="IPR050952">
    <property type="entry name" value="TRIM-NHL_E3_ligases"/>
</dbReference>
<evidence type="ECO:0000256" key="2">
    <source>
        <dbReference type="PROSITE-ProRule" id="PRU00504"/>
    </source>
</evidence>